<evidence type="ECO:0000313" key="2">
    <source>
        <dbReference type="Proteomes" id="UP000184038"/>
    </source>
</evidence>
<evidence type="ECO:0008006" key="3">
    <source>
        <dbReference type="Google" id="ProtNLM"/>
    </source>
</evidence>
<dbReference type="EMBL" id="FRCP01000025">
    <property type="protein sequence ID" value="SHM99384.1"/>
    <property type="molecule type" value="Genomic_DNA"/>
</dbReference>
<reference evidence="1 2" key="1">
    <citation type="submission" date="2016-11" db="EMBL/GenBank/DDBJ databases">
        <authorList>
            <person name="Jaros S."/>
            <person name="Januszkiewicz K."/>
            <person name="Wedrychowicz H."/>
        </authorList>
    </citation>
    <scope>NUCLEOTIDE SEQUENCE [LARGE SCALE GENOMIC DNA]</scope>
    <source>
        <strain evidence="1 2">DSM 15930</strain>
    </source>
</reference>
<evidence type="ECO:0000313" key="1">
    <source>
        <dbReference type="EMBL" id="SHM99384.1"/>
    </source>
</evidence>
<dbReference type="Proteomes" id="UP000184038">
    <property type="component" value="Unassembled WGS sequence"/>
</dbReference>
<protein>
    <recommendedName>
        <fullName evidence="3">Mobilization protein</fullName>
    </recommendedName>
</protein>
<dbReference type="Pfam" id="PF21983">
    <property type="entry name" value="NikA-like"/>
    <property type="match status" value="1"/>
</dbReference>
<name>A0A1M7N708_9FIRM</name>
<dbReference type="OrthoDB" id="9788022at2"/>
<keyword evidence="2" id="KW-1185">Reference proteome</keyword>
<proteinExistence type="predicted"/>
<sequence length="118" mass="13625">MSGVHKYPTISFRISPRERDEIEAKITASGMQKKDYFIRSCIYNKVCVVGKKEVIYQLVEELQIMQGNITDVVSQFEQQEVTLSDEGLKQMRNDCLDMLKAILWLLDGAKYLWQETGA</sequence>
<gene>
    <name evidence="1" type="ORF">SAMN02746066_04280</name>
</gene>
<dbReference type="RefSeq" id="WP_073291205.1">
    <property type="nucleotide sequence ID" value="NZ_FRCP01000025.1"/>
</dbReference>
<dbReference type="InterPro" id="IPR053842">
    <property type="entry name" value="NikA-like"/>
</dbReference>
<organism evidence="1 2">
    <name type="scientific">Anaerosporobacter mobilis DSM 15930</name>
    <dbReference type="NCBI Taxonomy" id="1120996"/>
    <lineage>
        <taxon>Bacteria</taxon>
        <taxon>Bacillati</taxon>
        <taxon>Bacillota</taxon>
        <taxon>Clostridia</taxon>
        <taxon>Lachnospirales</taxon>
        <taxon>Lachnospiraceae</taxon>
        <taxon>Anaerosporobacter</taxon>
    </lineage>
</organism>
<dbReference type="STRING" id="1120996.SAMN02746066_04280"/>
<dbReference type="AlphaFoldDB" id="A0A1M7N708"/>
<accession>A0A1M7N708</accession>